<sequence length="111" mass="12239">MSPLECSFPQLRGSSATPRRRGTQTIMPLRRCVVAIRKQRSGMCGSDGGDLIAAGIRSLEEMPLEAASLLRGDRLAWERVQMEIQILRQLLDSAKSIAQSPLIRALQFCNG</sequence>
<dbReference type="Proteomes" id="UP000886998">
    <property type="component" value="Unassembled WGS sequence"/>
</dbReference>
<organism evidence="2 3">
    <name type="scientific">Trichonephila inaurata madagascariensis</name>
    <dbReference type="NCBI Taxonomy" id="2747483"/>
    <lineage>
        <taxon>Eukaryota</taxon>
        <taxon>Metazoa</taxon>
        <taxon>Ecdysozoa</taxon>
        <taxon>Arthropoda</taxon>
        <taxon>Chelicerata</taxon>
        <taxon>Arachnida</taxon>
        <taxon>Araneae</taxon>
        <taxon>Araneomorphae</taxon>
        <taxon>Entelegynae</taxon>
        <taxon>Araneoidea</taxon>
        <taxon>Nephilidae</taxon>
        <taxon>Trichonephila</taxon>
        <taxon>Trichonephila inaurata</taxon>
    </lineage>
</organism>
<proteinExistence type="predicted"/>
<reference evidence="2" key="1">
    <citation type="submission" date="2020-08" db="EMBL/GenBank/DDBJ databases">
        <title>Multicomponent nature underlies the extraordinary mechanical properties of spider dragline silk.</title>
        <authorList>
            <person name="Kono N."/>
            <person name="Nakamura H."/>
            <person name="Mori M."/>
            <person name="Yoshida Y."/>
            <person name="Ohtoshi R."/>
            <person name="Malay A.D."/>
            <person name="Moran D.A.P."/>
            <person name="Tomita M."/>
            <person name="Numata K."/>
            <person name="Arakawa K."/>
        </authorList>
    </citation>
    <scope>NUCLEOTIDE SEQUENCE</scope>
</reference>
<gene>
    <name evidence="2" type="ORF">TNIN_118931</name>
</gene>
<evidence type="ECO:0000313" key="3">
    <source>
        <dbReference type="Proteomes" id="UP000886998"/>
    </source>
</evidence>
<feature type="region of interest" description="Disordered" evidence="1">
    <location>
        <begin position="1"/>
        <end position="22"/>
    </location>
</feature>
<keyword evidence="3" id="KW-1185">Reference proteome</keyword>
<evidence type="ECO:0000256" key="1">
    <source>
        <dbReference type="SAM" id="MobiDB-lite"/>
    </source>
</evidence>
<dbReference type="OrthoDB" id="10602433at2759"/>
<accession>A0A8X6YVN9</accession>
<dbReference type="AlphaFoldDB" id="A0A8X6YVN9"/>
<dbReference type="EMBL" id="BMAV01022692">
    <property type="protein sequence ID" value="GFY77881.1"/>
    <property type="molecule type" value="Genomic_DNA"/>
</dbReference>
<protein>
    <submittedName>
        <fullName evidence="2">Uncharacterized protein</fullName>
    </submittedName>
</protein>
<name>A0A8X6YVN9_9ARAC</name>
<comment type="caution">
    <text evidence="2">The sequence shown here is derived from an EMBL/GenBank/DDBJ whole genome shotgun (WGS) entry which is preliminary data.</text>
</comment>
<evidence type="ECO:0000313" key="2">
    <source>
        <dbReference type="EMBL" id="GFY77881.1"/>
    </source>
</evidence>